<dbReference type="PANTHER" id="PTHR47880:SF1">
    <property type="entry name" value="OS05G0353300 PROTEIN"/>
    <property type="match status" value="1"/>
</dbReference>
<dbReference type="InterPro" id="IPR011990">
    <property type="entry name" value="TPR-like_helical_dom_sf"/>
</dbReference>
<evidence type="ECO:0000313" key="4">
    <source>
        <dbReference type="Proteomes" id="UP001172457"/>
    </source>
</evidence>
<dbReference type="Proteomes" id="UP001172457">
    <property type="component" value="Chromosome 6"/>
</dbReference>
<dbReference type="Gene3D" id="1.25.40.10">
    <property type="entry name" value="Tetratricopeptide repeat domain"/>
    <property type="match status" value="2"/>
</dbReference>
<dbReference type="PROSITE" id="PS51375">
    <property type="entry name" value="PPR"/>
    <property type="match status" value="1"/>
</dbReference>
<keyword evidence="4" id="KW-1185">Reference proteome</keyword>
<protein>
    <recommendedName>
        <fullName evidence="5">Pentatricopeptide repeat-containing protein</fullName>
    </recommendedName>
</protein>
<evidence type="ECO:0008006" key="5">
    <source>
        <dbReference type="Google" id="ProtNLM"/>
    </source>
</evidence>
<dbReference type="AlphaFoldDB" id="A0AA38T2E1"/>
<feature type="repeat" description="PPR" evidence="2">
    <location>
        <begin position="400"/>
        <end position="434"/>
    </location>
</feature>
<reference evidence="3" key="1">
    <citation type="submission" date="2023-03" db="EMBL/GenBank/DDBJ databases">
        <title>Chromosome-scale reference genome and RAD-based genetic map of yellow starthistle (Centaurea solstitialis) reveal putative structural variation and QTLs associated with invader traits.</title>
        <authorList>
            <person name="Reatini B."/>
            <person name="Cang F.A."/>
            <person name="Jiang Q."/>
            <person name="Mckibben M.T.W."/>
            <person name="Barker M.S."/>
            <person name="Rieseberg L.H."/>
            <person name="Dlugosch K.M."/>
        </authorList>
    </citation>
    <scope>NUCLEOTIDE SEQUENCE</scope>
    <source>
        <strain evidence="3">CAN-66</strain>
        <tissue evidence="3">Leaf</tissue>
    </source>
</reference>
<proteinExistence type="predicted"/>
<gene>
    <name evidence="3" type="ORF">OSB04_023289</name>
</gene>
<sequence>MASINGIPSFMNWVSVNRNPNLTIPQLNSVNSVRVSITTKTPNFGGHNPRQFRVFKAVELDKVITSDDEDEMSDGFFEAIEELERMTREPSDVLEEMNSKLSSRELQLVLVYFSQEGRDSWCALEVFEWLKKENKVDEETMELMVSLMCGWVKKLIEGEHEIGDVIDLVVDMECVGLRPNFSMIEKVISLYWEMGEREKGVLFVKEVLRRGIGNEDGENHGRKGGPTGYLAWKMMEDGNYKDAIKLVIDIKESGLKPEVYSYLIAMTAVVKELNEFGKALRKLKGFTRSGLASDLDTQDTRLIHDYQSNLLADGIRFSNWAIEEGGPSFHGVVYERLLAMYICAGRGLEAEEQLWKMKLVGKEPDGSLYDIVLAICASQKEGNAISRLLTRMEVTSVLNKKKTLTWLLRGYIKGGHFEDAAETVNTMLDLGLFPEFLDRAAVLQGLRKRINESGTVETYFKICKRLSDVGLTGPCLIYMYIKKYKLWVIKML</sequence>
<dbReference type="EMBL" id="JARYMX010000006">
    <property type="protein sequence ID" value="KAJ9543582.1"/>
    <property type="molecule type" value="Genomic_DNA"/>
</dbReference>
<dbReference type="PANTHER" id="PTHR47880">
    <property type="entry name" value="OS05G0353300 PROTEIN"/>
    <property type="match status" value="1"/>
</dbReference>
<name>A0AA38T2E1_9ASTR</name>
<accession>A0AA38T2E1</accession>
<comment type="caution">
    <text evidence="3">The sequence shown here is derived from an EMBL/GenBank/DDBJ whole genome shotgun (WGS) entry which is preliminary data.</text>
</comment>
<evidence type="ECO:0000256" key="1">
    <source>
        <dbReference type="ARBA" id="ARBA00022737"/>
    </source>
</evidence>
<keyword evidence="1" id="KW-0677">Repeat</keyword>
<evidence type="ECO:0000313" key="3">
    <source>
        <dbReference type="EMBL" id="KAJ9543582.1"/>
    </source>
</evidence>
<organism evidence="3 4">
    <name type="scientific">Centaurea solstitialis</name>
    <name type="common">yellow star-thistle</name>
    <dbReference type="NCBI Taxonomy" id="347529"/>
    <lineage>
        <taxon>Eukaryota</taxon>
        <taxon>Viridiplantae</taxon>
        <taxon>Streptophyta</taxon>
        <taxon>Embryophyta</taxon>
        <taxon>Tracheophyta</taxon>
        <taxon>Spermatophyta</taxon>
        <taxon>Magnoliopsida</taxon>
        <taxon>eudicotyledons</taxon>
        <taxon>Gunneridae</taxon>
        <taxon>Pentapetalae</taxon>
        <taxon>asterids</taxon>
        <taxon>campanulids</taxon>
        <taxon>Asterales</taxon>
        <taxon>Asteraceae</taxon>
        <taxon>Carduoideae</taxon>
        <taxon>Cardueae</taxon>
        <taxon>Centaureinae</taxon>
        <taxon>Centaurea</taxon>
    </lineage>
</organism>
<dbReference type="InterPro" id="IPR002885">
    <property type="entry name" value="PPR_rpt"/>
</dbReference>
<evidence type="ECO:0000256" key="2">
    <source>
        <dbReference type="PROSITE-ProRule" id="PRU00708"/>
    </source>
</evidence>